<proteinExistence type="predicted"/>
<dbReference type="OrthoDB" id="3246050at2759"/>
<organism evidence="2 3">
    <name type="scientific">Cryoendolithus antarcticus</name>
    <dbReference type="NCBI Taxonomy" id="1507870"/>
    <lineage>
        <taxon>Eukaryota</taxon>
        <taxon>Fungi</taxon>
        <taxon>Dikarya</taxon>
        <taxon>Ascomycota</taxon>
        <taxon>Pezizomycotina</taxon>
        <taxon>Dothideomycetes</taxon>
        <taxon>Dothideomycetidae</taxon>
        <taxon>Cladosporiales</taxon>
        <taxon>Cladosporiaceae</taxon>
        <taxon>Cryoendolithus</taxon>
    </lineage>
</organism>
<protein>
    <recommendedName>
        <fullName evidence="1">DUF7053 domain-containing protein</fullName>
    </recommendedName>
</protein>
<reference evidence="3" key="1">
    <citation type="submission" date="2017-03" db="EMBL/GenBank/DDBJ databases">
        <title>Genomes of endolithic fungi from Antarctica.</title>
        <authorList>
            <person name="Coleine C."/>
            <person name="Masonjones S."/>
            <person name="Stajich J.E."/>
        </authorList>
    </citation>
    <scope>NUCLEOTIDE SEQUENCE [LARGE SCALE GENOMIC DNA]</scope>
    <source>
        <strain evidence="3">CCFEE 5527</strain>
    </source>
</reference>
<sequence>MWRTTFYNTVTTPIPSDVKPTAVIKRLQDADFILSTSPFHISHRPLPSTPTGKENYEITDAIDVLPFGLWKRIVVFSASFEDHANGVKSHVEAPAGVVIDGDYTVKAADGAGGGEQGAMVLEEKVTTSVSVLLKLFVQANLVSSHRQNHLKIIEKAREDEIGA</sequence>
<evidence type="ECO:0000313" key="2">
    <source>
        <dbReference type="EMBL" id="OQN98458.1"/>
    </source>
</evidence>
<comment type="caution">
    <text evidence="2">The sequence shown here is derived from an EMBL/GenBank/DDBJ whole genome shotgun (WGS) entry which is preliminary data.</text>
</comment>
<dbReference type="InParanoid" id="A0A1V8SH33"/>
<gene>
    <name evidence="2" type="ORF">B0A48_15728</name>
</gene>
<dbReference type="Pfam" id="PF23155">
    <property type="entry name" value="DUF7053"/>
    <property type="match status" value="1"/>
</dbReference>
<name>A0A1V8SH33_9PEZI</name>
<dbReference type="PANTHER" id="PTHR38117">
    <property type="entry name" value="NACHT AND WD40 DOMAIN PROTEIN"/>
    <property type="match status" value="1"/>
</dbReference>
<evidence type="ECO:0000259" key="1">
    <source>
        <dbReference type="Pfam" id="PF23155"/>
    </source>
</evidence>
<dbReference type="STRING" id="1507870.A0A1V8SH33"/>
<accession>A0A1V8SH33</accession>
<dbReference type="EMBL" id="NAJO01000046">
    <property type="protein sequence ID" value="OQN98458.1"/>
    <property type="molecule type" value="Genomic_DNA"/>
</dbReference>
<dbReference type="AlphaFoldDB" id="A0A1V8SH33"/>
<dbReference type="PANTHER" id="PTHR38117:SF1">
    <property type="entry name" value="DUF3074 DOMAIN-CONTAINING PROTEIN"/>
    <property type="match status" value="1"/>
</dbReference>
<dbReference type="Proteomes" id="UP000192596">
    <property type="component" value="Unassembled WGS sequence"/>
</dbReference>
<feature type="domain" description="DUF7053" evidence="1">
    <location>
        <begin position="5"/>
        <end position="157"/>
    </location>
</feature>
<keyword evidence="3" id="KW-1185">Reference proteome</keyword>
<evidence type="ECO:0000313" key="3">
    <source>
        <dbReference type="Proteomes" id="UP000192596"/>
    </source>
</evidence>
<dbReference type="InterPro" id="IPR055481">
    <property type="entry name" value="DUF7053"/>
</dbReference>